<dbReference type="AlphaFoldDB" id="E3MF69"/>
<accession>E3MF69</accession>
<dbReference type="OrthoDB" id="5785914at2759"/>
<dbReference type="CTD" id="9816704"/>
<organism evidence="2">
    <name type="scientific">Caenorhabditis remanei</name>
    <name type="common">Caenorhabditis vulgaris</name>
    <dbReference type="NCBI Taxonomy" id="31234"/>
    <lineage>
        <taxon>Eukaryota</taxon>
        <taxon>Metazoa</taxon>
        <taxon>Ecdysozoa</taxon>
        <taxon>Nematoda</taxon>
        <taxon>Chromadorea</taxon>
        <taxon>Rhabditida</taxon>
        <taxon>Rhabditina</taxon>
        <taxon>Rhabditomorpha</taxon>
        <taxon>Rhabditoidea</taxon>
        <taxon>Rhabditidae</taxon>
        <taxon>Peloderinae</taxon>
        <taxon>Caenorhabditis</taxon>
    </lineage>
</organism>
<dbReference type="HOGENOM" id="CLU_1016451_0_0_1"/>
<gene>
    <name evidence="1" type="ORF">CRE_21179</name>
</gene>
<dbReference type="GeneID" id="9816704"/>
<name>E3MF69_CAERE</name>
<evidence type="ECO:0000313" key="2">
    <source>
        <dbReference type="Proteomes" id="UP000008281"/>
    </source>
</evidence>
<protein>
    <submittedName>
        <fullName evidence="1">Uncharacterized protein</fullName>
    </submittedName>
</protein>
<dbReference type="RefSeq" id="XP_003105196.2">
    <property type="nucleotide sequence ID" value="XM_003105148.2"/>
</dbReference>
<reference evidence="1" key="1">
    <citation type="submission" date="2007-07" db="EMBL/GenBank/DDBJ databases">
        <title>PCAP assembly of the Caenorhabditis remanei genome.</title>
        <authorList>
            <consortium name="The Caenorhabditis remanei Sequencing Consortium"/>
            <person name="Wilson R.K."/>
        </authorList>
    </citation>
    <scope>NUCLEOTIDE SEQUENCE [LARGE SCALE GENOMIC DNA]</scope>
    <source>
        <strain evidence="1">PB4641</strain>
    </source>
</reference>
<evidence type="ECO:0000313" key="1">
    <source>
        <dbReference type="EMBL" id="EFP00657.1"/>
    </source>
</evidence>
<proteinExistence type="predicted"/>
<dbReference type="InterPro" id="IPR001810">
    <property type="entry name" value="F-box_dom"/>
</dbReference>
<dbReference type="EMBL" id="DS268440">
    <property type="protein sequence ID" value="EFP00657.1"/>
    <property type="molecule type" value="Genomic_DNA"/>
</dbReference>
<keyword evidence="2" id="KW-1185">Reference proteome</keyword>
<sequence>MSRPQWQDIPFHFKQDVVAHLDFKTRRSLAKCSKSEYAIVKTVPLILSSLLLDLSPDDTEGSWYTDTTPGITLTTLLVQERPFSRGLHWRDESQEKTIENLKLIFDNPKVIITEMIFTIDGNPAKFIEKLLANFGNRKFHVEKLLWTSVEVARNQKQLASCLKFFDLFDAGTLKKLEINFSQKALIREMMKMSQFQGLVEEIFIRSEIENEHLENVYHSKQVKVQLEEVRAEDLKKAIEVFQTKSLGSFFKFSTNEIQIDLDKALETFRSMPDNCSVPTNQFYERDTNTHRFEILDRTTERGEPLVLYMKIQKNSVWGVVCRSDHISKDMNSCPYF</sequence>
<dbReference type="OMA" id="TEMIFTI"/>
<dbReference type="Proteomes" id="UP000008281">
    <property type="component" value="Unassembled WGS sequence"/>
</dbReference>
<dbReference type="KEGG" id="crq:GCK72_021876"/>
<dbReference type="Pfam" id="PF00646">
    <property type="entry name" value="F-box"/>
    <property type="match status" value="1"/>
</dbReference>
<dbReference type="eggNOG" id="ENOG502TGIX">
    <property type="taxonomic scope" value="Eukaryota"/>
</dbReference>